<evidence type="ECO:0000256" key="2">
    <source>
        <dbReference type="ARBA" id="ARBA00009045"/>
    </source>
</evidence>
<sequence>MVLMLMGANVAVFMLWQMASPDFMRDHFSISLDNLKSGRLHTLLTNAFSHYDSGHLFGNMMSLYFFGSNVFTCNPDWCWDRSNQKILPPSHNIGISNIISSAFGPAFLLKLYIAGALVGSTFFLVDKAFIAPRRQIYAGWDVLRSNALGASAAVNAIVLLHIFLKPKGLIYLYMVIPVPAALVGVAWIGLDLWRVNKGQGQTSGASHLGGTLVAALVWARIRKGWI</sequence>
<dbReference type="InterPro" id="IPR050925">
    <property type="entry name" value="Rhomboid_protease_S54"/>
</dbReference>
<feature type="domain" description="Peptidase S54 rhomboid" evidence="7">
    <location>
        <begin position="98"/>
        <end position="217"/>
    </location>
</feature>
<dbReference type="Pfam" id="PF01694">
    <property type="entry name" value="Rhomboid"/>
    <property type="match status" value="2"/>
</dbReference>
<evidence type="ECO:0000313" key="8">
    <source>
        <dbReference type="EnsemblPlants" id="EMT06495"/>
    </source>
</evidence>
<dbReference type="PANTHER" id="PTHR43731:SF14">
    <property type="entry name" value="PRESENILIN-ASSOCIATED RHOMBOID-LIKE PROTEIN, MITOCHONDRIAL"/>
    <property type="match status" value="1"/>
</dbReference>
<feature type="domain" description="Peptidase S54 rhomboid" evidence="7">
    <location>
        <begin position="38"/>
        <end position="70"/>
    </location>
</feature>
<dbReference type="PANTHER" id="PTHR43731">
    <property type="entry name" value="RHOMBOID PROTEASE"/>
    <property type="match status" value="1"/>
</dbReference>
<dbReference type="GO" id="GO:0016020">
    <property type="term" value="C:membrane"/>
    <property type="evidence" value="ECO:0007669"/>
    <property type="project" value="UniProtKB-SubCell"/>
</dbReference>
<dbReference type="InterPro" id="IPR035952">
    <property type="entry name" value="Rhomboid-like_sf"/>
</dbReference>
<evidence type="ECO:0000256" key="6">
    <source>
        <dbReference type="ARBA" id="ARBA00023136"/>
    </source>
</evidence>
<reference evidence="8" key="1">
    <citation type="submission" date="2015-06" db="UniProtKB">
        <authorList>
            <consortium name="EnsemblPlants"/>
        </authorList>
    </citation>
    <scope>IDENTIFICATION</scope>
</reference>
<keyword evidence="6" id="KW-0472">Membrane</keyword>
<organism evidence="8">
    <name type="scientific">Aegilops tauschii</name>
    <name type="common">Tausch's goatgrass</name>
    <name type="synonym">Aegilops squarrosa</name>
    <dbReference type="NCBI Taxonomy" id="37682"/>
    <lineage>
        <taxon>Eukaryota</taxon>
        <taxon>Viridiplantae</taxon>
        <taxon>Streptophyta</taxon>
        <taxon>Embryophyta</taxon>
        <taxon>Tracheophyta</taxon>
        <taxon>Spermatophyta</taxon>
        <taxon>Magnoliopsida</taxon>
        <taxon>Liliopsida</taxon>
        <taxon>Poales</taxon>
        <taxon>Poaceae</taxon>
        <taxon>BOP clade</taxon>
        <taxon>Pooideae</taxon>
        <taxon>Triticodae</taxon>
        <taxon>Triticeae</taxon>
        <taxon>Triticinae</taxon>
        <taxon>Aegilops</taxon>
    </lineage>
</organism>
<keyword evidence="3" id="KW-0812">Transmembrane</keyword>
<proteinExistence type="inferred from homology"/>
<evidence type="ECO:0000256" key="3">
    <source>
        <dbReference type="ARBA" id="ARBA00022692"/>
    </source>
</evidence>
<protein>
    <recommendedName>
        <fullName evidence="7">Peptidase S54 rhomboid domain-containing protein</fullName>
    </recommendedName>
</protein>
<comment type="subcellular location">
    <subcellularLocation>
        <location evidence="1">Membrane</location>
        <topology evidence="1">Multi-pass membrane protein</topology>
    </subcellularLocation>
</comment>
<keyword evidence="5" id="KW-1133">Transmembrane helix</keyword>
<dbReference type="SUPFAM" id="SSF144091">
    <property type="entry name" value="Rhomboid-like"/>
    <property type="match status" value="2"/>
</dbReference>
<dbReference type="AlphaFoldDB" id="M8AXS6"/>
<name>M8AXS6_AEGTA</name>
<dbReference type="InterPro" id="IPR022764">
    <property type="entry name" value="Peptidase_S54_rhomboid_dom"/>
</dbReference>
<evidence type="ECO:0000256" key="5">
    <source>
        <dbReference type="ARBA" id="ARBA00022989"/>
    </source>
</evidence>
<dbReference type="EnsemblPlants" id="EMT06495">
    <property type="protein sequence ID" value="EMT06495"/>
    <property type="gene ID" value="F775_07017"/>
</dbReference>
<dbReference type="GO" id="GO:0004252">
    <property type="term" value="F:serine-type endopeptidase activity"/>
    <property type="evidence" value="ECO:0007669"/>
    <property type="project" value="InterPro"/>
</dbReference>
<keyword evidence="4" id="KW-0378">Hydrolase</keyword>
<evidence type="ECO:0000256" key="4">
    <source>
        <dbReference type="ARBA" id="ARBA00022801"/>
    </source>
</evidence>
<evidence type="ECO:0000259" key="7">
    <source>
        <dbReference type="Pfam" id="PF01694"/>
    </source>
</evidence>
<accession>M8AXS6</accession>
<comment type="similarity">
    <text evidence="2">Belongs to the peptidase S54 family.</text>
</comment>
<dbReference type="Gene3D" id="1.20.1540.10">
    <property type="entry name" value="Rhomboid-like"/>
    <property type="match status" value="1"/>
</dbReference>
<evidence type="ECO:0000256" key="1">
    <source>
        <dbReference type="ARBA" id="ARBA00004141"/>
    </source>
</evidence>